<organism evidence="1 2">
    <name type="scientific">Candidatus Ornithospirochaeta stercoravium</name>
    <dbReference type="NCBI Taxonomy" id="2840897"/>
    <lineage>
        <taxon>Bacteria</taxon>
        <taxon>Pseudomonadati</taxon>
        <taxon>Spirochaetota</taxon>
        <taxon>Spirochaetia</taxon>
        <taxon>Spirochaetales</taxon>
        <taxon>Spirochaetaceae</taxon>
        <taxon>Spirochaetaceae incertae sedis</taxon>
        <taxon>Candidatus Ornithospirochaeta</taxon>
    </lineage>
</organism>
<name>A0A9D9ND98_9SPIO</name>
<dbReference type="Pfam" id="PF19570">
    <property type="entry name" value="DUF6088"/>
    <property type="match status" value="1"/>
</dbReference>
<dbReference type="AlphaFoldDB" id="A0A9D9ND98"/>
<protein>
    <submittedName>
        <fullName evidence="1">Type IV toxin-antitoxin system AbiEi family antitoxin domain-containing protein</fullName>
    </submittedName>
</protein>
<gene>
    <name evidence="1" type="ORF">IAA72_03800</name>
</gene>
<proteinExistence type="predicted"/>
<dbReference type="Proteomes" id="UP000810292">
    <property type="component" value="Unassembled WGS sequence"/>
</dbReference>
<reference evidence="1" key="1">
    <citation type="submission" date="2020-10" db="EMBL/GenBank/DDBJ databases">
        <authorList>
            <person name="Gilroy R."/>
        </authorList>
    </citation>
    <scope>NUCLEOTIDE SEQUENCE</scope>
    <source>
        <strain evidence="1">14700</strain>
    </source>
</reference>
<dbReference type="EMBL" id="JADIMF010000061">
    <property type="protein sequence ID" value="MBO8468890.1"/>
    <property type="molecule type" value="Genomic_DNA"/>
</dbReference>
<reference evidence="1" key="2">
    <citation type="journal article" date="2021" name="PeerJ">
        <title>Extensive microbial diversity within the chicken gut microbiome revealed by metagenomics and culture.</title>
        <authorList>
            <person name="Gilroy R."/>
            <person name="Ravi A."/>
            <person name="Getino M."/>
            <person name="Pursley I."/>
            <person name="Horton D.L."/>
            <person name="Alikhan N.F."/>
            <person name="Baker D."/>
            <person name="Gharbi K."/>
            <person name="Hall N."/>
            <person name="Watson M."/>
            <person name="Adriaenssens E.M."/>
            <person name="Foster-Nyarko E."/>
            <person name="Jarju S."/>
            <person name="Secka A."/>
            <person name="Antonio M."/>
            <person name="Oren A."/>
            <person name="Chaudhuri R.R."/>
            <person name="La Ragione R."/>
            <person name="Hildebrand F."/>
            <person name="Pallen M.J."/>
        </authorList>
    </citation>
    <scope>NUCLEOTIDE SEQUENCE</scope>
    <source>
        <strain evidence="1">14700</strain>
    </source>
</reference>
<sequence length="200" mass="22799">MQTIRIQIEKAPNGSIFTMNDFYGIAVSNNIKQCLSRLIKEGVLNRISRGIYQKPKYIPIIHRYASANPELVVQALVRENGWSIIPSGNAALNILGLDTQIPTQLVYISSGPNRRYVFGNVSIEFLHRSNKEIGPFSEKTALVIQALKALGPERILDWHIEQIKNQLTDNDKITIRKESRFAFKWMQPFLMRIAEGKYNG</sequence>
<evidence type="ECO:0000313" key="2">
    <source>
        <dbReference type="Proteomes" id="UP000810292"/>
    </source>
</evidence>
<accession>A0A9D9ND98</accession>
<evidence type="ECO:0000313" key="1">
    <source>
        <dbReference type="EMBL" id="MBO8468890.1"/>
    </source>
</evidence>
<dbReference type="InterPro" id="IPR045738">
    <property type="entry name" value="DUF6088"/>
</dbReference>
<comment type="caution">
    <text evidence="1">The sequence shown here is derived from an EMBL/GenBank/DDBJ whole genome shotgun (WGS) entry which is preliminary data.</text>
</comment>